<evidence type="ECO:0000313" key="2">
    <source>
        <dbReference type="EMBL" id="TFY67722.1"/>
    </source>
</evidence>
<dbReference type="STRING" id="205917.A0A4Y9YZN1"/>
<gene>
    <name evidence="2" type="ORF">EVG20_g3850</name>
</gene>
<feature type="region of interest" description="Disordered" evidence="1">
    <location>
        <begin position="216"/>
        <end position="263"/>
    </location>
</feature>
<organism evidence="2 3">
    <name type="scientific">Dentipellis fragilis</name>
    <dbReference type="NCBI Taxonomy" id="205917"/>
    <lineage>
        <taxon>Eukaryota</taxon>
        <taxon>Fungi</taxon>
        <taxon>Dikarya</taxon>
        <taxon>Basidiomycota</taxon>
        <taxon>Agaricomycotina</taxon>
        <taxon>Agaricomycetes</taxon>
        <taxon>Russulales</taxon>
        <taxon>Hericiaceae</taxon>
        <taxon>Dentipellis</taxon>
    </lineage>
</organism>
<accession>A0A4Y9YZN1</accession>
<sequence>MAERIACLITNEDSIREALAMCYITVDCDRQESQDLGNSWHLGSSAQQKRAENTVILRRDWHVTFVRKLWTLVPVKDTLTSIILQLLKCTEGGFNRAWDVICAPKQAYFYQLVSFKLGNLAIIRIEEFYSANQHPRRSSRNESCGTFYYSPYTDFPKLTSSQLHPYFVILTALSAFRANEGILTPGQVETYALLKMIRDLWYQLAKLPLEGQVGTQAPAEETVPHSEGSKDMSVVFSQKRSKASGSQAESASKRLKRMSSTVD</sequence>
<dbReference type="OrthoDB" id="10358809at2759"/>
<evidence type="ECO:0000313" key="3">
    <source>
        <dbReference type="Proteomes" id="UP000298327"/>
    </source>
</evidence>
<evidence type="ECO:0000256" key="1">
    <source>
        <dbReference type="SAM" id="MobiDB-lite"/>
    </source>
</evidence>
<reference evidence="2 3" key="1">
    <citation type="submission" date="2019-02" db="EMBL/GenBank/DDBJ databases">
        <title>Genome sequencing of the rare red list fungi Dentipellis fragilis.</title>
        <authorList>
            <person name="Buettner E."/>
            <person name="Kellner H."/>
        </authorList>
    </citation>
    <scope>NUCLEOTIDE SEQUENCE [LARGE SCALE GENOMIC DNA]</scope>
    <source>
        <strain evidence="2 3">DSM 105465</strain>
    </source>
</reference>
<dbReference type="EMBL" id="SEOQ01000183">
    <property type="protein sequence ID" value="TFY67722.1"/>
    <property type="molecule type" value="Genomic_DNA"/>
</dbReference>
<dbReference type="Proteomes" id="UP000298327">
    <property type="component" value="Unassembled WGS sequence"/>
</dbReference>
<feature type="compositionally biased region" description="Polar residues" evidence="1">
    <location>
        <begin position="235"/>
        <end position="250"/>
    </location>
</feature>
<comment type="caution">
    <text evidence="2">The sequence shown here is derived from an EMBL/GenBank/DDBJ whole genome shotgun (WGS) entry which is preliminary data.</text>
</comment>
<dbReference type="AlphaFoldDB" id="A0A4Y9YZN1"/>
<protein>
    <submittedName>
        <fullName evidence="2">Uncharacterized protein</fullName>
    </submittedName>
</protein>
<name>A0A4Y9YZN1_9AGAM</name>
<keyword evidence="3" id="KW-1185">Reference proteome</keyword>
<proteinExistence type="predicted"/>